<dbReference type="InterPro" id="IPR027417">
    <property type="entry name" value="P-loop_NTPase"/>
</dbReference>
<dbReference type="GO" id="GO:0008233">
    <property type="term" value="F:peptidase activity"/>
    <property type="evidence" value="ECO:0007669"/>
    <property type="project" value="InterPro"/>
</dbReference>
<dbReference type="Pfam" id="PF03412">
    <property type="entry name" value="Peptidase_C39"/>
    <property type="match status" value="1"/>
</dbReference>
<dbReference type="PANTHER" id="PTHR43394">
    <property type="entry name" value="ATP-DEPENDENT PERMEASE MDL1, MITOCHONDRIAL"/>
    <property type="match status" value="1"/>
</dbReference>
<keyword evidence="5" id="KW-0547">Nucleotide-binding</keyword>
<feature type="domain" description="Peptidase C39" evidence="13">
    <location>
        <begin position="1"/>
        <end position="116"/>
    </location>
</feature>
<dbReference type="SUPFAM" id="SSF90123">
    <property type="entry name" value="ABC transporter transmembrane region"/>
    <property type="match status" value="1"/>
</dbReference>
<evidence type="ECO:0000256" key="6">
    <source>
        <dbReference type="ARBA" id="ARBA00022801"/>
    </source>
</evidence>
<keyword evidence="7" id="KW-0067">ATP-binding</keyword>
<keyword evidence="15" id="KW-1185">Reference proteome</keyword>
<feature type="transmembrane region" description="Helical" evidence="10">
    <location>
        <begin position="269"/>
        <end position="290"/>
    </location>
</feature>
<keyword evidence="4 10" id="KW-0812">Transmembrane</keyword>
<dbReference type="SUPFAM" id="SSF52540">
    <property type="entry name" value="P-loop containing nucleoside triphosphate hydrolases"/>
    <property type="match status" value="1"/>
</dbReference>
<dbReference type="FunFam" id="3.40.50.300:FF:000299">
    <property type="entry name" value="ABC transporter ATP-binding protein/permease"/>
    <property type="match status" value="1"/>
</dbReference>
<dbReference type="EMBL" id="FOCL01000001">
    <property type="protein sequence ID" value="SEM79689.1"/>
    <property type="molecule type" value="Genomic_DNA"/>
</dbReference>
<evidence type="ECO:0000256" key="1">
    <source>
        <dbReference type="ARBA" id="ARBA00004651"/>
    </source>
</evidence>
<dbReference type="AlphaFoldDB" id="A0A1H8BB78"/>
<evidence type="ECO:0000256" key="4">
    <source>
        <dbReference type="ARBA" id="ARBA00022692"/>
    </source>
</evidence>
<feature type="transmembrane region" description="Helical" evidence="10">
    <location>
        <begin position="162"/>
        <end position="183"/>
    </location>
</feature>
<sequence>MDCGPTCLRMISKHYGRHFNADSIRQKAGFNKSGVTLLGISETAEKMGFRTRGVQINFTKLLTAPLPAILHWNQNHFVVLVSLTEKKAMIADPARSIITYNTEEFKKFWFSTQTHESGQVGTALLLEPGMAFFDSEGEKEHKLSWEIISGYLRQSKFQLVQVFISLLVTSILQLILPFLTQSIVDTGINTRNMQYITIVLFAQLMLTFSSTVIEFIRSRLQLRISNRINISILSDFWIKLTRLPVSYFDRHQVGDTLQRIDDNRKIQSFLTSQTLTTLFAIFNFFVYSIILMLYSIQLLSIFIVGSIIYFMWIRLFLKVRRKINYQMFHVASRENNATLQLVQGMQDIRLNNAEKLKRWEWENLQVSVFKLNFKNLNFTQWQTTGALFINQAKDILITFIVAKLVVEGQLTFGTMLAVQYILGQLNGPVSQLIELSQNIQDAKISLERLNEIHEMDDEEPKNNDLLTYLPENKSIIIKKLWFTYPGAGNDPVISDLDLMIPEGKVTAIVGMSGSGKTTLLKLLLKISEHYEGEIRIGENNFKYISPSFWRSQCGAVLQGGYIFNDSIARNIAVGDEIIDHERLITSCNTANILSFIEALPNGFNTRLGAEGVGVSEGQRQRILIARAIYKDPQYLFFDEATNSLDANNEKAIVNQLSQFFKGRTVVIVAHRLSTVKDADKIVVLNEGKIEEEGSHHYLTSLKGRYYELVKNQLELGL</sequence>
<evidence type="ECO:0000259" key="11">
    <source>
        <dbReference type="PROSITE" id="PS50893"/>
    </source>
</evidence>
<name>A0A1H8BB78_9SPHI</name>
<dbReference type="PROSITE" id="PS50990">
    <property type="entry name" value="PEPTIDASE_C39"/>
    <property type="match status" value="1"/>
</dbReference>
<evidence type="ECO:0000256" key="10">
    <source>
        <dbReference type="SAM" id="Phobius"/>
    </source>
</evidence>
<keyword evidence="6" id="KW-0378">Hydrolase</keyword>
<reference evidence="15" key="1">
    <citation type="submission" date="2016-10" db="EMBL/GenBank/DDBJ databases">
        <authorList>
            <person name="Varghese N."/>
            <person name="Submissions S."/>
        </authorList>
    </citation>
    <scope>NUCLEOTIDE SEQUENCE [LARGE SCALE GENOMIC DNA]</scope>
    <source>
        <strain evidence="15">Gh-48</strain>
    </source>
</reference>
<dbReference type="GO" id="GO:0016887">
    <property type="term" value="F:ATP hydrolysis activity"/>
    <property type="evidence" value="ECO:0007669"/>
    <property type="project" value="InterPro"/>
</dbReference>
<evidence type="ECO:0000256" key="8">
    <source>
        <dbReference type="ARBA" id="ARBA00022989"/>
    </source>
</evidence>
<keyword evidence="3" id="KW-1003">Cell membrane</keyword>
<dbReference type="InterPro" id="IPR011527">
    <property type="entry name" value="ABC1_TM_dom"/>
</dbReference>
<evidence type="ECO:0000256" key="7">
    <source>
        <dbReference type="ARBA" id="ARBA00022840"/>
    </source>
</evidence>
<feature type="transmembrane region" description="Helical" evidence="10">
    <location>
        <begin position="296"/>
        <end position="317"/>
    </location>
</feature>
<keyword evidence="9 10" id="KW-0472">Membrane</keyword>
<organism evidence="14 15">
    <name type="scientific">Mucilaginibacter gossypiicola</name>
    <dbReference type="NCBI Taxonomy" id="551995"/>
    <lineage>
        <taxon>Bacteria</taxon>
        <taxon>Pseudomonadati</taxon>
        <taxon>Bacteroidota</taxon>
        <taxon>Sphingobacteriia</taxon>
        <taxon>Sphingobacteriales</taxon>
        <taxon>Sphingobacteriaceae</taxon>
        <taxon>Mucilaginibacter</taxon>
    </lineage>
</organism>
<dbReference type="InterPro" id="IPR036640">
    <property type="entry name" value="ABC1_TM_sf"/>
</dbReference>
<dbReference type="SMART" id="SM00382">
    <property type="entry name" value="AAA"/>
    <property type="match status" value="1"/>
</dbReference>
<evidence type="ECO:0000256" key="2">
    <source>
        <dbReference type="ARBA" id="ARBA00022448"/>
    </source>
</evidence>
<dbReference type="Gene3D" id="3.90.70.10">
    <property type="entry name" value="Cysteine proteinases"/>
    <property type="match status" value="1"/>
</dbReference>
<dbReference type="GO" id="GO:0015421">
    <property type="term" value="F:ABC-type oligopeptide transporter activity"/>
    <property type="evidence" value="ECO:0007669"/>
    <property type="project" value="TreeGrafter"/>
</dbReference>
<evidence type="ECO:0000256" key="9">
    <source>
        <dbReference type="ARBA" id="ARBA00023136"/>
    </source>
</evidence>
<accession>A0A1H8BB78</accession>
<dbReference type="Proteomes" id="UP000198942">
    <property type="component" value="Unassembled WGS sequence"/>
</dbReference>
<evidence type="ECO:0000313" key="15">
    <source>
        <dbReference type="Proteomes" id="UP000198942"/>
    </source>
</evidence>
<feature type="transmembrane region" description="Helical" evidence="10">
    <location>
        <begin position="195"/>
        <end position="216"/>
    </location>
</feature>
<evidence type="ECO:0000256" key="3">
    <source>
        <dbReference type="ARBA" id="ARBA00022475"/>
    </source>
</evidence>
<dbReference type="InterPro" id="IPR003439">
    <property type="entry name" value="ABC_transporter-like_ATP-bd"/>
</dbReference>
<feature type="domain" description="ABC transporter" evidence="11">
    <location>
        <begin position="475"/>
        <end position="711"/>
    </location>
</feature>
<dbReference type="GO" id="GO:0005886">
    <property type="term" value="C:plasma membrane"/>
    <property type="evidence" value="ECO:0007669"/>
    <property type="project" value="UniProtKB-SubCell"/>
</dbReference>
<evidence type="ECO:0000259" key="12">
    <source>
        <dbReference type="PROSITE" id="PS50929"/>
    </source>
</evidence>
<proteinExistence type="predicted"/>
<dbReference type="GO" id="GO:0005524">
    <property type="term" value="F:ATP binding"/>
    <property type="evidence" value="ECO:0007669"/>
    <property type="project" value="UniProtKB-KW"/>
</dbReference>
<dbReference type="Pfam" id="PF00005">
    <property type="entry name" value="ABC_tran"/>
    <property type="match status" value="1"/>
</dbReference>
<dbReference type="Gene3D" id="1.20.1560.10">
    <property type="entry name" value="ABC transporter type 1, transmembrane domain"/>
    <property type="match status" value="1"/>
</dbReference>
<dbReference type="Gene3D" id="3.40.50.300">
    <property type="entry name" value="P-loop containing nucleotide triphosphate hydrolases"/>
    <property type="match status" value="1"/>
</dbReference>
<evidence type="ECO:0000313" key="14">
    <source>
        <dbReference type="EMBL" id="SEM79689.1"/>
    </source>
</evidence>
<dbReference type="Pfam" id="PF00664">
    <property type="entry name" value="ABC_membrane"/>
    <property type="match status" value="1"/>
</dbReference>
<dbReference type="GO" id="GO:0006508">
    <property type="term" value="P:proteolysis"/>
    <property type="evidence" value="ECO:0007669"/>
    <property type="project" value="InterPro"/>
</dbReference>
<dbReference type="CDD" id="cd02418">
    <property type="entry name" value="Peptidase_C39B"/>
    <property type="match status" value="1"/>
</dbReference>
<dbReference type="InterPro" id="IPR039421">
    <property type="entry name" value="Type_1_exporter"/>
</dbReference>
<evidence type="ECO:0000259" key="13">
    <source>
        <dbReference type="PROSITE" id="PS50990"/>
    </source>
</evidence>
<protein>
    <submittedName>
        <fullName evidence="14">Bacteriocin-processing peptidase. Cysteine peptidase. MEROPS family C39</fullName>
    </submittedName>
</protein>
<dbReference type="CDD" id="cd18571">
    <property type="entry name" value="ABC_6TM_peptidase_like"/>
    <property type="match status" value="1"/>
</dbReference>
<dbReference type="PROSITE" id="PS50893">
    <property type="entry name" value="ABC_TRANSPORTER_2"/>
    <property type="match status" value="1"/>
</dbReference>
<dbReference type="STRING" id="551995.SAMN05192574_101841"/>
<dbReference type="PANTHER" id="PTHR43394:SF1">
    <property type="entry name" value="ATP-BINDING CASSETTE SUB-FAMILY B MEMBER 10, MITOCHONDRIAL"/>
    <property type="match status" value="1"/>
</dbReference>
<comment type="subcellular location">
    <subcellularLocation>
        <location evidence="1">Cell membrane</location>
        <topology evidence="1">Multi-pass membrane protein</topology>
    </subcellularLocation>
</comment>
<keyword evidence="2" id="KW-0813">Transport</keyword>
<feature type="domain" description="ABC transmembrane type-1" evidence="12">
    <location>
        <begin position="162"/>
        <end position="441"/>
    </location>
</feature>
<dbReference type="PROSITE" id="PS50929">
    <property type="entry name" value="ABC_TM1F"/>
    <property type="match status" value="1"/>
</dbReference>
<gene>
    <name evidence="14" type="ORF">SAMN05192574_101841</name>
</gene>
<dbReference type="InterPro" id="IPR003593">
    <property type="entry name" value="AAA+_ATPase"/>
</dbReference>
<evidence type="ECO:0000256" key="5">
    <source>
        <dbReference type="ARBA" id="ARBA00022741"/>
    </source>
</evidence>
<keyword evidence="8 10" id="KW-1133">Transmembrane helix</keyword>
<dbReference type="InterPro" id="IPR005074">
    <property type="entry name" value="Peptidase_C39"/>
</dbReference>